<dbReference type="InterPro" id="IPR027417">
    <property type="entry name" value="P-loop_NTPase"/>
</dbReference>
<evidence type="ECO:0000256" key="6">
    <source>
        <dbReference type="ARBA" id="ARBA00022989"/>
    </source>
</evidence>
<keyword evidence="4" id="KW-0547">Nucleotide-binding</keyword>
<dbReference type="InterPro" id="IPR003593">
    <property type="entry name" value="AAA+_ATPase"/>
</dbReference>
<dbReference type="PANTHER" id="PTHR48041">
    <property type="entry name" value="ABC TRANSPORTER G FAMILY MEMBER 28"/>
    <property type="match status" value="1"/>
</dbReference>
<dbReference type="InterPro" id="IPR050352">
    <property type="entry name" value="ABCG_transporters"/>
</dbReference>
<dbReference type="CDD" id="cd00060">
    <property type="entry name" value="FHA"/>
    <property type="match status" value="2"/>
</dbReference>
<comment type="caution">
    <text evidence="11">The sequence shown here is derived from an EMBL/GenBank/DDBJ whole genome shotgun (WGS) entry which is preliminary data.</text>
</comment>
<accession>A0A9D2IT78</accession>
<dbReference type="Pfam" id="PF00005">
    <property type="entry name" value="ABC_tran"/>
    <property type="match status" value="1"/>
</dbReference>
<dbReference type="Pfam" id="PF01061">
    <property type="entry name" value="ABC2_membrane"/>
    <property type="match status" value="1"/>
</dbReference>
<feature type="domain" description="FHA" evidence="9">
    <location>
        <begin position="32"/>
        <end position="78"/>
    </location>
</feature>
<comment type="subcellular location">
    <subcellularLocation>
        <location evidence="1">Membrane</location>
        <topology evidence="1">Multi-pass membrane protein</topology>
    </subcellularLocation>
</comment>
<evidence type="ECO:0000259" key="10">
    <source>
        <dbReference type="PROSITE" id="PS50893"/>
    </source>
</evidence>
<evidence type="ECO:0000256" key="1">
    <source>
        <dbReference type="ARBA" id="ARBA00004141"/>
    </source>
</evidence>
<evidence type="ECO:0000313" key="12">
    <source>
        <dbReference type="Proteomes" id="UP000824041"/>
    </source>
</evidence>
<dbReference type="SMART" id="SM00240">
    <property type="entry name" value="FHA"/>
    <property type="match status" value="2"/>
</dbReference>
<dbReference type="InterPro" id="IPR003439">
    <property type="entry name" value="ABC_transporter-like_ATP-bd"/>
</dbReference>
<dbReference type="SUPFAM" id="SSF52540">
    <property type="entry name" value="P-loop containing nucleoside triphosphate hydrolases"/>
    <property type="match status" value="1"/>
</dbReference>
<sequence>MRVGENQYYLSVINKSGQIQEYSLSTVSGNVVKIGRDALSNQVSLQYPFVSARHGEILFEGNKSYYRDRDSTHGTIVESDGRYTFLHHVSGRVPLSNGSILRIREGQDGDCITILFYNKQDQESWEKIPVGKTPITIGRSSKNDITLKNASVSRRHAMIQEKNDVCTIYNLSRTNGILINGRSVMNSAVLKAQDVIQILEYQMIFSGNLLFYKTQAKGVTLETANLHKVVGKQKKTILNHVNVRIESNEFVAIVGGSGAGKTTLMNAMSGFDKETSGAVYCNGINLVQNFQHLKSIIGYVPQQDIIYENLTLRKMLYYTAKLKMPKDTSRQEIDSKINEVLEMVELTEHQNTYIRKMSGGQKKRASIAVELLADPKLFFLDEPTSGLDPGTEKNLMATLSKLSKTKDKTIIMVTHTTQSLHMCDKIIFMGPGGRLCFCGTASQALMFFDTDSLVNVYNIIAEAPALWEQQFAHCMEQEKREERNPRRNSEIRERKTSALYQLFYLSLRYAELIKNDLPRLLLIFLQPLIIGGLLFIVSDEDVFDIYESTKSMMFALSCSGIWMGLFNSIQEICKERVIIKREYMANLKLPIYILSKFIIQAVIGLAQALILTAVFLLAVGKSKEGILLDHFYPEMLLTVWLTILASMAIGFIVSSLVKTGDKAMAVAPFILIVQLLFSGILFTLEGVGEWISYLTISRWSVEALGSIVNLNGMELRMQKDIPTLVHEAEDFFEFSGGHLWSTWGILLGMTVAFSVISVILLRNVARDSR</sequence>
<dbReference type="GO" id="GO:0016020">
    <property type="term" value="C:membrane"/>
    <property type="evidence" value="ECO:0007669"/>
    <property type="project" value="UniProtKB-SubCell"/>
</dbReference>
<proteinExistence type="predicted"/>
<dbReference type="Proteomes" id="UP000824041">
    <property type="component" value="Unassembled WGS sequence"/>
</dbReference>
<evidence type="ECO:0000259" key="9">
    <source>
        <dbReference type="PROSITE" id="PS50006"/>
    </source>
</evidence>
<dbReference type="InterPro" id="IPR013525">
    <property type="entry name" value="ABC2_TM"/>
</dbReference>
<keyword evidence="7 8" id="KW-0472">Membrane</keyword>
<keyword evidence="3 8" id="KW-0812">Transmembrane</keyword>
<evidence type="ECO:0000256" key="3">
    <source>
        <dbReference type="ARBA" id="ARBA00022692"/>
    </source>
</evidence>
<dbReference type="PROSITE" id="PS50893">
    <property type="entry name" value="ABC_TRANSPORTER_2"/>
    <property type="match status" value="1"/>
</dbReference>
<feature type="transmembrane region" description="Helical" evidence="8">
    <location>
        <begin position="517"/>
        <end position="537"/>
    </location>
</feature>
<dbReference type="SMART" id="SM00382">
    <property type="entry name" value="AAA"/>
    <property type="match status" value="1"/>
</dbReference>
<organism evidence="11 12">
    <name type="scientific">Candidatus Blautia faecigallinarum</name>
    <dbReference type="NCBI Taxonomy" id="2838488"/>
    <lineage>
        <taxon>Bacteria</taxon>
        <taxon>Bacillati</taxon>
        <taxon>Bacillota</taxon>
        <taxon>Clostridia</taxon>
        <taxon>Lachnospirales</taxon>
        <taxon>Lachnospiraceae</taxon>
        <taxon>Blautia</taxon>
    </lineage>
</organism>
<dbReference type="InterPro" id="IPR017871">
    <property type="entry name" value="ABC_transporter-like_CS"/>
</dbReference>
<name>A0A9D2IT78_9FIRM</name>
<dbReference type="InterPro" id="IPR000253">
    <property type="entry name" value="FHA_dom"/>
</dbReference>
<dbReference type="Pfam" id="PF00498">
    <property type="entry name" value="FHA"/>
    <property type="match status" value="2"/>
</dbReference>
<keyword evidence="2" id="KW-0813">Transport</keyword>
<evidence type="ECO:0000256" key="8">
    <source>
        <dbReference type="SAM" id="Phobius"/>
    </source>
</evidence>
<dbReference type="AlphaFoldDB" id="A0A9D2IT78"/>
<dbReference type="InterPro" id="IPR008984">
    <property type="entry name" value="SMAD_FHA_dom_sf"/>
</dbReference>
<feature type="domain" description="FHA" evidence="9">
    <location>
        <begin position="135"/>
        <end position="184"/>
    </location>
</feature>
<evidence type="ECO:0000313" key="11">
    <source>
        <dbReference type="EMBL" id="HIZ21527.1"/>
    </source>
</evidence>
<dbReference type="GO" id="GO:0140359">
    <property type="term" value="F:ABC-type transporter activity"/>
    <property type="evidence" value="ECO:0007669"/>
    <property type="project" value="InterPro"/>
</dbReference>
<feature type="transmembrane region" description="Helical" evidence="8">
    <location>
        <begin position="552"/>
        <end position="569"/>
    </location>
</feature>
<evidence type="ECO:0000256" key="7">
    <source>
        <dbReference type="ARBA" id="ARBA00023136"/>
    </source>
</evidence>
<keyword evidence="5 11" id="KW-0067">ATP-binding</keyword>
<evidence type="ECO:0000256" key="5">
    <source>
        <dbReference type="ARBA" id="ARBA00022840"/>
    </source>
</evidence>
<dbReference type="PROSITE" id="PS50006">
    <property type="entry name" value="FHA_DOMAIN"/>
    <property type="match status" value="2"/>
</dbReference>
<dbReference type="SUPFAM" id="SSF49879">
    <property type="entry name" value="SMAD/FHA domain"/>
    <property type="match status" value="2"/>
</dbReference>
<dbReference type="GO" id="GO:0016887">
    <property type="term" value="F:ATP hydrolysis activity"/>
    <property type="evidence" value="ECO:0007669"/>
    <property type="project" value="InterPro"/>
</dbReference>
<feature type="domain" description="ABC transporter" evidence="10">
    <location>
        <begin position="221"/>
        <end position="457"/>
    </location>
</feature>
<feature type="transmembrane region" description="Helical" evidence="8">
    <location>
        <begin position="664"/>
        <end position="684"/>
    </location>
</feature>
<dbReference type="PANTHER" id="PTHR48041:SF139">
    <property type="entry name" value="PROTEIN SCARLET"/>
    <property type="match status" value="1"/>
</dbReference>
<keyword evidence="6 8" id="KW-1133">Transmembrane helix</keyword>
<dbReference type="Gene3D" id="3.40.50.300">
    <property type="entry name" value="P-loop containing nucleotide triphosphate hydrolases"/>
    <property type="match status" value="1"/>
</dbReference>
<reference evidence="11" key="2">
    <citation type="submission" date="2021-04" db="EMBL/GenBank/DDBJ databases">
        <authorList>
            <person name="Gilroy R."/>
        </authorList>
    </citation>
    <scope>NUCLEOTIDE SEQUENCE</scope>
    <source>
        <strain evidence="11">14324</strain>
    </source>
</reference>
<protein>
    <submittedName>
        <fullName evidence="11">ATP-binding cassette domain-containing protein</fullName>
    </submittedName>
</protein>
<feature type="transmembrane region" description="Helical" evidence="8">
    <location>
        <begin position="740"/>
        <end position="761"/>
    </location>
</feature>
<feature type="transmembrane region" description="Helical" evidence="8">
    <location>
        <begin position="637"/>
        <end position="657"/>
    </location>
</feature>
<gene>
    <name evidence="11" type="ORF">IAA21_01845</name>
</gene>
<feature type="transmembrane region" description="Helical" evidence="8">
    <location>
        <begin position="589"/>
        <end position="617"/>
    </location>
</feature>
<evidence type="ECO:0000256" key="2">
    <source>
        <dbReference type="ARBA" id="ARBA00022448"/>
    </source>
</evidence>
<dbReference type="GO" id="GO:0005524">
    <property type="term" value="F:ATP binding"/>
    <property type="evidence" value="ECO:0007669"/>
    <property type="project" value="UniProtKB-KW"/>
</dbReference>
<dbReference type="Gene3D" id="2.60.200.20">
    <property type="match status" value="2"/>
</dbReference>
<evidence type="ECO:0000256" key="4">
    <source>
        <dbReference type="ARBA" id="ARBA00022741"/>
    </source>
</evidence>
<reference evidence="11" key="1">
    <citation type="journal article" date="2021" name="PeerJ">
        <title>Extensive microbial diversity within the chicken gut microbiome revealed by metagenomics and culture.</title>
        <authorList>
            <person name="Gilroy R."/>
            <person name="Ravi A."/>
            <person name="Getino M."/>
            <person name="Pursley I."/>
            <person name="Horton D.L."/>
            <person name="Alikhan N.F."/>
            <person name="Baker D."/>
            <person name="Gharbi K."/>
            <person name="Hall N."/>
            <person name="Watson M."/>
            <person name="Adriaenssens E.M."/>
            <person name="Foster-Nyarko E."/>
            <person name="Jarju S."/>
            <person name="Secka A."/>
            <person name="Antonio M."/>
            <person name="Oren A."/>
            <person name="Chaudhuri R.R."/>
            <person name="La Ragione R."/>
            <person name="Hildebrand F."/>
            <person name="Pallen M.J."/>
        </authorList>
    </citation>
    <scope>NUCLEOTIDE SEQUENCE</scope>
    <source>
        <strain evidence="11">14324</strain>
    </source>
</reference>
<dbReference type="EMBL" id="DXBU01000022">
    <property type="protein sequence ID" value="HIZ21527.1"/>
    <property type="molecule type" value="Genomic_DNA"/>
</dbReference>
<dbReference type="PROSITE" id="PS00211">
    <property type="entry name" value="ABC_TRANSPORTER_1"/>
    <property type="match status" value="1"/>
</dbReference>